<feature type="transmembrane region" description="Helical" evidence="17">
    <location>
        <begin position="1621"/>
        <end position="1639"/>
    </location>
</feature>
<evidence type="ECO:0000259" key="20">
    <source>
        <dbReference type="PROSITE" id="PS51874"/>
    </source>
</evidence>
<feature type="compositionally biased region" description="Acidic residues" evidence="16">
    <location>
        <begin position="467"/>
        <end position="483"/>
    </location>
</feature>
<feature type="domain" description="RdRp catalytic" evidence="18">
    <location>
        <begin position="3355"/>
        <end position="3486"/>
    </location>
</feature>
<evidence type="ECO:0000259" key="18">
    <source>
        <dbReference type="PROSITE" id="PS50507"/>
    </source>
</evidence>
<dbReference type="SUPFAM" id="SSF88633">
    <property type="entry name" value="Positive stranded ssRNA viruses"/>
    <property type="match status" value="2"/>
</dbReference>
<evidence type="ECO:0000256" key="13">
    <source>
        <dbReference type="ARBA" id="ARBA00022953"/>
    </source>
</evidence>
<feature type="transmembrane region" description="Helical" evidence="17">
    <location>
        <begin position="1595"/>
        <end position="1614"/>
    </location>
</feature>
<evidence type="ECO:0000256" key="10">
    <source>
        <dbReference type="ARBA" id="ARBA00022807"/>
    </source>
</evidence>
<dbReference type="InterPro" id="IPR007094">
    <property type="entry name" value="RNA-dir_pol_PSvirus"/>
</dbReference>
<dbReference type="InterPro" id="IPR024387">
    <property type="entry name" value="Pept_C3G_Picornavir"/>
</dbReference>
<evidence type="ECO:0000256" key="2">
    <source>
        <dbReference type="ARBA" id="ARBA00022484"/>
    </source>
</evidence>
<evidence type="ECO:0000256" key="6">
    <source>
        <dbReference type="ARBA" id="ARBA00022695"/>
    </source>
</evidence>
<dbReference type="Pfam" id="PF12381">
    <property type="entry name" value="Peptidase_C3G"/>
    <property type="match status" value="1"/>
</dbReference>
<evidence type="ECO:0000256" key="11">
    <source>
        <dbReference type="ARBA" id="ARBA00022840"/>
    </source>
</evidence>
<dbReference type="Pfam" id="PF00680">
    <property type="entry name" value="RdRP_1"/>
    <property type="match status" value="1"/>
</dbReference>
<keyword evidence="10" id="KW-0788">Thiol protease</keyword>
<feature type="domain" description="Peptidase C3" evidence="20">
    <location>
        <begin position="2836"/>
        <end position="3048"/>
    </location>
</feature>
<dbReference type="EMBL" id="LC488189">
    <property type="protein sequence ID" value="BBL52501.1"/>
    <property type="molecule type" value="Genomic_RNA"/>
</dbReference>
<accession>A0ABM7H250</accession>
<dbReference type="Gene3D" id="2.60.120.20">
    <property type="match status" value="3"/>
</dbReference>
<dbReference type="PROSITE" id="PS51218">
    <property type="entry name" value="SF3_HELICASE_2"/>
    <property type="match status" value="1"/>
</dbReference>
<protein>
    <submittedName>
        <fullName evidence="21">Polyprotein</fullName>
    </submittedName>
</protein>
<dbReference type="InterPro" id="IPR001205">
    <property type="entry name" value="RNA-dir_pol_C"/>
</dbReference>
<evidence type="ECO:0000256" key="15">
    <source>
        <dbReference type="SAM" id="Coils"/>
    </source>
</evidence>
<comment type="subcellular location">
    <subcellularLocation>
        <location evidence="1">Virion</location>
    </subcellularLocation>
</comment>
<feature type="transmembrane region" description="Helical" evidence="17">
    <location>
        <begin position="2530"/>
        <end position="2551"/>
    </location>
</feature>
<dbReference type="Gene3D" id="2.40.10.10">
    <property type="entry name" value="Trypsin-like serine proteases"/>
    <property type="match status" value="1"/>
</dbReference>
<dbReference type="PROSITE" id="PS51874">
    <property type="entry name" value="PCV_3C_PRO"/>
    <property type="match status" value="1"/>
</dbReference>
<evidence type="ECO:0000256" key="17">
    <source>
        <dbReference type="SAM" id="Phobius"/>
    </source>
</evidence>
<keyword evidence="4" id="KW-0808">Transferase</keyword>
<keyword evidence="11" id="KW-0067">ATP-binding</keyword>
<keyword evidence="9" id="KW-0347">Helicase</keyword>
<dbReference type="InterPro" id="IPR043128">
    <property type="entry name" value="Rev_trsase/Diguanyl_cyclase"/>
</dbReference>
<keyword evidence="8" id="KW-0378">Hydrolase</keyword>
<feature type="coiled-coil region" evidence="15">
    <location>
        <begin position="693"/>
        <end position="727"/>
    </location>
</feature>
<dbReference type="InterPro" id="IPR009003">
    <property type="entry name" value="Peptidase_S1_PA"/>
</dbReference>
<dbReference type="InterPro" id="IPR044067">
    <property type="entry name" value="PCV_3C_PRO"/>
</dbReference>
<dbReference type="InterPro" id="IPR000605">
    <property type="entry name" value="Helicase_SF3_ssDNA/RNA_vir"/>
</dbReference>
<evidence type="ECO:0000259" key="19">
    <source>
        <dbReference type="PROSITE" id="PS51218"/>
    </source>
</evidence>
<feature type="region of interest" description="Disordered" evidence="16">
    <location>
        <begin position="2620"/>
        <end position="2649"/>
    </location>
</feature>
<keyword evidence="13" id="KW-0693">Viral RNA replication</keyword>
<keyword evidence="7" id="KW-0547">Nucleotide-binding</keyword>
<sequence>MSAFSSSIFNKKPVDFSTLAPGSNGSYAPDVSKKSKIKDNLKTVVPSLGGLDPQKHVLHPFDPISFRFIVLDCHICRFLNRHLSVLHLDTVNLAGYFSFDSLRFLAHNSLGGESSRFMRLLSQNYVEDCHYIRFSISCNGDLPHLHGHVDAYPGNLAGRSTSLFRSINAAGSWCLSGSGRCGTEHILDGHSRVVITSEGPSSCAWCTSCSSCGAAVWHAGLDGQMVFYRLFSCLRVCWNAQMSCFLLVSPDSLLLAKLSMFSAQFLWYRIAHIFTMEASFIAETLLDISITYERQFIRIQVPNTLCQDATQTYNITDNLGSHVCLKSGNKQHTWRVHYNAADLDFDFIGAMLPFVDHFSHPKTLVVNSGKHSSSRAYGIWNMATYAPRVNREMIASILARSSFAPISCMGEAQGEKTVYCPGEEQWYKIADDEFTSRGDMRMYRFNESSENWDYVLTDDEPVHFEEQEFPDSDEEPVEFEQDEAVPVLEADETSSTSSKRKLSDAGEETEKLSPIMMTLQPLLASPMGSLLVSCANLNESAHHLCDTPLKALNDSIRDLGYWMTGMEQKKDHPRSFHLWVKTDFLETVNKIISHVETVATMQNVMVENDQSFKRDMAKTIEALKRAIEKISADLETSDENFKKISKNSGSGSTLDSAALRESLEVLETKVDDITSRFETQSDSIRDIATEAVRKISNKQFKKLEDKYNRLEGEIALLNKKFKAVQNDLARALVDTGTLRKEELPIGAGDDISSEEEEAPKRPVNVIPQRKAEFPGSIRTKKGRAESGAGEKIIPQTDGKEGIAGQIMNVNNDIQDIEEKSPEKVRISQPSTEIVQMLSNNFRIAQFDWNTTSAVGIVFKDLDFPEVLFSVEWIKTASTMFQYFTCEGIEVEVALTSNMMQGGKLMCFWDSLSSSKRRSVVDILSLSNLPSILLSAGSSEGGKMFISFDVVQSRLSLVGQEVGLLSLGSLRFAALCALKVPANTTQKVSVTVNCRFIGGSLSVRTLPHSYTPKYILPVKKKNGNGGQAETGEGDLVSNRITNNLGGMVNENIIYYQEWKGTDRGRLFSLAVHPCILHAGTAVNVSSLALVSSLYHYWQGSLKYTFHFGANCYTTGKLGVVALPGQKILDDPSDEMIFGTGGVVFNINGADTLEYEVPFYGIAEWQRTHRHSLFDAMYYGEDVVTRLHVWILDPLITNVGATESLDLAVMISPGRDFRLRTPVGIFKGVPSLWQVQSQGQSIVNTSRLVGSAHSLIFKERGHFCQLKLESGKSWAWKVAPLLKKFKISNNTLSWISALFVRWSGSLNYHFIARTHDLKKAKSVRFWHMPEDVEMEKEFHSIKGDLGPTGANMLIWDVCQSNSFNVRVGFQSRFSSLCIPFENYTDIKHHPSFYYNGCLNVAYVGDEEVKVDVFISPGSDFQLMDAAALPVFNEDSGDFVLPYFSDLKSVSVTPVNQTNSLIDNVAKYIGKGKAEAGGTLFEEMGRSFGKGVLGLDTAVLRDLNGKGLVDVLNSLSNIDSSSFDKLNDVLTKVSPLIENLNKRVVEAEDLQKEVTKSAGIFGDLGEAAKKVLQVVKGLYSNTSIYWLLHLKDSELDTFIPTILACISIIAIGVLYWSKADSMGWVGKVALGVALLWAPYIGYQTIGLCEWLKESLHSIYCKKQQDTSSQFTLSCLGQPEGEAGFAGINILAISDYLEVILGGILAIGSLLLLKVMPTSKQIQSWTDSFHDLGNKARSFSNLASLISVCTSWSKTISAKFCEAILRIKGKNLSTADRTLNILAEFDVSEWVSRVNELSLEENKYIDVNTDEKITEVRGLFDKSVVLNNILTTHAVSASAVSVIRDTSAKCLKLINETHSARGVGQPRIDPIHFAFIGEPGTGKSALVQHFTKDLLDALSYPKADRVYARSCADQYWSKYFGQPVVVYDDLGALSGNSDFSDYGEFINLKANIPYSLNMASLDEKGMMFRSDFIISTSNAFYLDTSTNIREPNAFYRRRDVCVIYERDPKVPMDPSSPLKGGLFSVVNTFNHADLRSSWPTYCKNMEGVRMCKVDYSTFLGFAHAYAKGYLEVQKAMVKGMRGHINSAINSANIEDSLEKYLARRKKENETVLIDDDDEREILPDPEPIEPELFWGDSSGSSVGTIDHYAEEEKWHSLMEQDTRYVKKKAQVRKVSPRVQPGRKEALGSNYASLGWIIDNFHTFGITGDSLFNEFNARDIYIPELFGKGILSFTEIMDFICDCRKQASTCNSATCEGSIVWDARIPNEQAEEWYEKYGLGSRVEKGEIRVYYKAIPISGLSFFQFICATIRLYGNSPCVGRSIKALILGSALIGPDKNQDDEFFDFPVFQPEYKDSLEEFDGWLWYKRDDFRGCSPILEKTYGGIPVRLFGRNVFFGVVEPPSKEIVDMNSSAMSVAVSAVSLRAVRLLKNSAPLDLVYVRTILAEFQGNWRDLETPYDEDSQIHRDLSEVYGSFTYGWAILCMLLIGKDFYMQQKMRRANNSQMKKAAIEKAKERAAEMERLSLSFASPWYTKILSYAGGIAATIGVIASGLALWSGIKGLWNFFGSLGKSKKDEAPVVKEPAMVTYKIQEAGGVTSDTDVVEEHTHNDSHRNRRSLKVLALTAQGKGGRGKTSGTSGASNDEKTARAKKKGVIKPNRLSSREYFRREGESSYGVQLDDGGKVNFVHPAAIVQAMAGIASDVGWDVVCPVEVENEKLKANKCFTTIKEWQDDLIKGKRAVRGPAVASKQASLIYEEDDVCVVDFAGSLLRIPRSLIPDIRGDILTGYAMNELVRNLMETYHSDMIMPAKESMELLTSADNLVGKERFIKSRAEASFNIGDPSLESQLDKFMNACCQILHVRLGKRVLVVRVCGSWVLCPAHFVMDWVSGDEMVFVTHQILTRVRFDGSKCFLLGSLSDLVLIDLGPRVPCAPDIRKCFINAESLAKFRDPKGYLMNCHYSKSRQVVFFEPVPRVELIGFNNAAPTVVYDIKDEQPHITFSGFKYRVASGQGFCGSLLISGDRKDQRKLLGIHCAGHQDFSIGFSELVSQEALDSVINGSKLSQFLNSRAESELDSLLVHKPPPSIPTPSLLPSLGLLPANLVPRLSSKTTIIPSPVHKLIGEPVTEPSILSPNDNRLRAKHQKDGVNKFRVLDPLVDAVDKYIAPTRPFKKQDIQAVERFLIKHFGKMKNDRNTRQVLTQHEAINGVEGADFYEPINMDTSPGWPWVLERPRGEHGKQFLFNELEPLESGRRQFELAHTGVQELKDQREESAKRGEREFLLTVECAKDERRAKKKIYEKVATRSFTNLECGANLLYRQYFMDFGTMIMNNFDKSFTQVGIDPNGPEWTTLVHNLLNKGQRGFAGDYAQFDGIGDPEIYMSICDVINAWYADGEENARVRRTLLYDTFHRWSLVRDNVVVINQGLPSGFPMTVIFNSIVNFYLLAMAWCNILERSRFDFYATPECFFQNCGIVTFGDDNIISASDEILEVFNLRSVARWLSDYGIRYTDDAKRPIEESEPFQEILTCTFLKRGIKRIGAVFQAPLNKNSIEEQVHWIRECDDRDGALWQNLNNALYEAHLHGREYFNDLLHRVEVALESVLLEAELPSYEDCSRRFWKGYLGHAMIHSSFDTIGVDLLENPSKWDEPVFEHEDKILTFSQLVEEAPLYVGQVLEVSPLF</sequence>
<evidence type="ECO:0000256" key="5">
    <source>
        <dbReference type="ARBA" id="ARBA00022692"/>
    </source>
</evidence>
<keyword evidence="22" id="KW-1185">Reference proteome</keyword>
<dbReference type="SUPFAM" id="SSF50494">
    <property type="entry name" value="Trypsin-like serine proteases"/>
    <property type="match status" value="1"/>
</dbReference>
<proteinExistence type="predicted"/>
<evidence type="ECO:0000256" key="16">
    <source>
        <dbReference type="SAM" id="MobiDB-lite"/>
    </source>
</evidence>
<dbReference type="Proteomes" id="UP000831486">
    <property type="component" value="Segment"/>
</dbReference>
<feature type="transmembrane region" description="Helical" evidence="17">
    <location>
        <begin position="2466"/>
        <end position="2483"/>
    </location>
</feature>
<evidence type="ECO:0000313" key="21">
    <source>
        <dbReference type="EMBL" id="BBL52501.1"/>
    </source>
</evidence>
<dbReference type="InterPro" id="IPR043502">
    <property type="entry name" value="DNA/RNA_pol_sf"/>
</dbReference>
<keyword evidence="14 17" id="KW-1133">Transmembrane helix</keyword>
<dbReference type="PROSITE" id="PS50507">
    <property type="entry name" value="RDRP_SSRNA_POS"/>
    <property type="match status" value="1"/>
</dbReference>
<dbReference type="RefSeq" id="YP_010799266.1">
    <property type="nucleotide sequence ID" value="NC_076607.1"/>
</dbReference>
<dbReference type="Pfam" id="PF12264">
    <property type="entry name" value="Waikav_capsid_1"/>
    <property type="match status" value="1"/>
</dbReference>
<evidence type="ECO:0000256" key="4">
    <source>
        <dbReference type="ARBA" id="ARBA00022679"/>
    </source>
</evidence>
<dbReference type="Gene3D" id="1.20.960.20">
    <property type="match status" value="1"/>
</dbReference>
<keyword evidence="2" id="KW-0696">RNA-directed RNA polymerase</keyword>
<keyword evidence="17" id="KW-0472">Membrane</keyword>
<feature type="coiled-coil region" evidence="15">
    <location>
        <begin position="613"/>
        <end position="640"/>
    </location>
</feature>
<keyword evidence="6" id="KW-0548">Nucleotidyltransferase</keyword>
<dbReference type="InterPro" id="IPR024379">
    <property type="entry name" value="Waikavirus_capsid-1"/>
</dbReference>
<evidence type="ECO:0000256" key="7">
    <source>
        <dbReference type="ARBA" id="ARBA00022741"/>
    </source>
</evidence>
<feature type="region of interest" description="Disordered" evidence="16">
    <location>
        <begin position="467"/>
        <end position="511"/>
    </location>
</feature>
<gene>
    <name evidence="21" type="primary">ORF1</name>
</gene>
<keyword evidence="5 17" id="KW-0812">Transmembrane</keyword>
<dbReference type="Pfam" id="PF00910">
    <property type="entry name" value="RNA_helicase"/>
    <property type="match status" value="1"/>
</dbReference>
<evidence type="ECO:0000313" key="22">
    <source>
        <dbReference type="Proteomes" id="UP000831486"/>
    </source>
</evidence>
<dbReference type="GeneID" id="80537612"/>
<reference evidence="21" key="1">
    <citation type="journal article" date="2020" name="Eur. J. Plant Pathol.">
        <title>Three novel viruses detected from Japanese persimmon 'Reigyoku' associated with graft-transmissible stunt.</title>
        <authorList>
            <person name="Ito T."/>
            <person name="Sato A."/>
        </authorList>
    </citation>
    <scope>NUCLEOTIDE SEQUENCE</scope>
    <source>
        <strain evidence="21">Waika4</strain>
    </source>
</reference>
<evidence type="ECO:0000256" key="1">
    <source>
        <dbReference type="ARBA" id="ARBA00004328"/>
    </source>
</evidence>
<dbReference type="InterPro" id="IPR014759">
    <property type="entry name" value="Helicase_SF3_ssRNA_vir"/>
</dbReference>
<dbReference type="CDD" id="cd23169">
    <property type="entry name" value="ps-ssRNAv-Picornavirales"/>
    <property type="match status" value="1"/>
</dbReference>
<feature type="compositionally biased region" description="Basic and acidic residues" evidence="16">
    <location>
        <begin position="501"/>
        <end position="511"/>
    </location>
</feature>
<evidence type="ECO:0000256" key="12">
    <source>
        <dbReference type="ARBA" id="ARBA00022844"/>
    </source>
</evidence>
<keyword evidence="12" id="KW-0946">Virion</keyword>
<dbReference type="SUPFAM" id="SSF56672">
    <property type="entry name" value="DNA/RNA polymerases"/>
    <property type="match status" value="1"/>
</dbReference>
<dbReference type="Gene3D" id="3.30.70.270">
    <property type="match status" value="1"/>
</dbReference>
<dbReference type="InterPro" id="IPR029053">
    <property type="entry name" value="Viral_coat"/>
</dbReference>
<keyword evidence="15" id="KW-0175">Coiled coil</keyword>
<evidence type="ECO:0000256" key="14">
    <source>
        <dbReference type="ARBA" id="ARBA00022989"/>
    </source>
</evidence>
<keyword evidence="3" id="KW-0645">Protease</keyword>
<dbReference type="InterPro" id="IPR043504">
    <property type="entry name" value="Peptidase_S1_PA_chymotrypsin"/>
</dbReference>
<organism evidence="21 22">
    <name type="scientific">Persimmon waikavirus</name>
    <dbReference type="NCBI Taxonomy" id="2590572"/>
    <lineage>
        <taxon>Viruses</taxon>
        <taxon>Riboviria</taxon>
        <taxon>Orthornavirae</taxon>
        <taxon>Pisuviricota</taxon>
        <taxon>Pisoniviricetes</taxon>
        <taxon>Picornavirales</taxon>
        <taxon>Secoviridae</taxon>
        <taxon>Waikavirus</taxon>
        <taxon>Actinidivirus</taxon>
        <taxon>Waikavirus diospyri</taxon>
    </lineage>
</organism>
<feature type="domain" description="SF3 helicase" evidence="19">
    <location>
        <begin position="1847"/>
        <end position="2015"/>
    </location>
</feature>
<evidence type="ECO:0000256" key="8">
    <source>
        <dbReference type="ARBA" id="ARBA00022801"/>
    </source>
</evidence>
<evidence type="ECO:0000256" key="3">
    <source>
        <dbReference type="ARBA" id="ARBA00022670"/>
    </source>
</evidence>
<name>A0ABM7H250_9SECO</name>
<evidence type="ECO:0000256" key="9">
    <source>
        <dbReference type="ARBA" id="ARBA00022806"/>
    </source>
</evidence>